<evidence type="ECO:0000256" key="5">
    <source>
        <dbReference type="ARBA" id="ARBA00022691"/>
    </source>
</evidence>
<dbReference type="Gene3D" id="3.40.1010.10">
    <property type="entry name" value="Cobalt-precorrin-4 Transmethylase, Domain 1"/>
    <property type="match status" value="1"/>
</dbReference>
<evidence type="ECO:0000256" key="1">
    <source>
        <dbReference type="ARBA" id="ARBA00022490"/>
    </source>
</evidence>
<proteinExistence type="inferred from homology"/>
<evidence type="ECO:0000256" key="2">
    <source>
        <dbReference type="ARBA" id="ARBA00022552"/>
    </source>
</evidence>
<keyword evidence="4 6" id="KW-0808">Transferase</keyword>
<dbReference type="EMBL" id="FZQA01000001">
    <property type="protein sequence ID" value="SNT67972.1"/>
    <property type="molecule type" value="Genomic_DNA"/>
</dbReference>
<dbReference type="FunFam" id="3.30.950.10:FF:000002">
    <property type="entry name" value="Ribosomal RNA small subunit methyltransferase I"/>
    <property type="match status" value="1"/>
</dbReference>
<sequence>MALDPGLYVAATPIGNLADVTFRVVEALKAADLILCEDTRRTAKLCAAYGIETPRAPYHEHNAARVLPGVIEKLKAGARVCLVSDAGTPLISDPGYRLVRAARDAGVTVIPLPGPSAAVAALSVAGAPTDRFLFAGFPPAKAAARRRFFEGLAAIDATLVFYESPARLAESLAAMAAAFGDRPAAVARELTKLHEEVREGRLAALAADYAEAPPKGEIAVVVHPPAQAELRDDSVDVDALLCEALERMSLKDAATSVAAASGRARKEVYARALALKGARR</sequence>
<dbReference type="InterPro" id="IPR053910">
    <property type="entry name" value="RsmI_HTH"/>
</dbReference>
<evidence type="ECO:0000259" key="8">
    <source>
        <dbReference type="Pfam" id="PF23016"/>
    </source>
</evidence>
<dbReference type="EC" id="2.1.1.198" evidence="6"/>
<keyword evidence="5 6" id="KW-0949">S-adenosyl-L-methionine</keyword>
<dbReference type="InterPro" id="IPR008189">
    <property type="entry name" value="rRNA_ssu_MeTfrase_I"/>
</dbReference>
<dbReference type="SUPFAM" id="SSF53790">
    <property type="entry name" value="Tetrapyrrole methylase"/>
    <property type="match status" value="1"/>
</dbReference>
<dbReference type="CDD" id="cd11648">
    <property type="entry name" value="RsmI"/>
    <property type="match status" value="1"/>
</dbReference>
<organism evidence="9 10">
    <name type="scientific">Amphiplicatus metriothermophilus</name>
    <dbReference type="NCBI Taxonomy" id="1519374"/>
    <lineage>
        <taxon>Bacteria</taxon>
        <taxon>Pseudomonadati</taxon>
        <taxon>Pseudomonadota</taxon>
        <taxon>Alphaproteobacteria</taxon>
        <taxon>Parvularculales</taxon>
        <taxon>Parvularculaceae</taxon>
        <taxon>Amphiplicatus</taxon>
    </lineage>
</organism>
<dbReference type="PANTHER" id="PTHR46111:SF1">
    <property type="entry name" value="RIBOSOMAL RNA SMALL SUBUNIT METHYLTRANSFERASE I"/>
    <property type="match status" value="1"/>
</dbReference>
<dbReference type="PROSITE" id="PS01296">
    <property type="entry name" value="RSMI"/>
    <property type="match status" value="1"/>
</dbReference>
<dbReference type="NCBIfam" id="TIGR00096">
    <property type="entry name" value="16S rRNA (cytidine(1402)-2'-O)-methyltransferase"/>
    <property type="match status" value="1"/>
</dbReference>
<gene>
    <name evidence="6" type="primary">rsmI</name>
    <name evidence="9" type="ORF">SAMN06297382_0467</name>
</gene>
<dbReference type="Gene3D" id="3.30.950.10">
    <property type="entry name" value="Methyltransferase, Cobalt-precorrin-4 Transmethylase, Domain 2"/>
    <property type="match status" value="1"/>
</dbReference>
<dbReference type="GO" id="GO:0070677">
    <property type="term" value="F:rRNA (cytosine-2'-O-)-methyltransferase activity"/>
    <property type="evidence" value="ECO:0007669"/>
    <property type="project" value="UniProtKB-UniRule"/>
</dbReference>
<dbReference type="InterPro" id="IPR014776">
    <property type="entry name" value="4pyrrole_Mease_sub2"/>
</dbReference>
<dbReference type="HAMAP" id="MF_01877">
    <property type="entry name" value="16SrRNA_methyltr_I"/>
    <property type="match status" value="1"/>
</dbReference>
<dbReference type="GO" id="GO:0005737">
    <property type="term" value="C:cytoplasm"/>
    <property type="evidence" value="ECO:0007669"/>
    <property type="project" value="UniProtKB-SubCell"/>
</dbReference>
<dbReference type="PANTHER" id="PTHR46111">
    <property type="entry name" value="RIBOSOMAL RNA SMALL SUBUNIT METHYLTRANSFERASE I"/>
    <property type="match status" value="1"/>
</dbReference>
<dbReference type="InterPro" id="IPR014777">
    <property type="entry name" value="4pyrrole_Mease_sub1"/>
</dbReference>
<keyword evidence="2 6" id="KW-0698">rRNA processing</keyword>
<dbReference type="InterPro" id="IPR035996">
    <property type="entry name" value="4pyrrol_Methylase_sf"/>
</dbReference>
<comment type="function">
    <text evidence="6">Catalyzes the 2'-O-methylation of the ribose of cytidine 1402 (C1402) in 16S rRNA.</text>
</comment>
<keyword evidence="1 6" id="KW-0963">Cytoplasm</keyword>
<evidence type="ECO:0000259" key="7">
    <source>
        <dbReference type="Pfam" id="PF00590"/>
    </source>
</evidence>
<comment type="similarity">
    <text evidence="6">Belongs to the methyltransferase superfamily. RsmI family.</text>
</comment>
<comment type="catalytic activity">
    <reaction evidence="6">
        <text>cytidine(1402) in 16S rRNA + S-adenosyl-L-methionine = 2'-O-methylcytidine(1402) in 16S rRNA + S-adenosyl-L-homocysteine + H(+)</text>
        <dbReference type="Rhea" id="RHEA:42924"/>
        <dbReference type="Rhea" id="RHEA-COMP:10285"/>
        <dbReference type="Rhea" id="RHEA-COMP:10286"/>
        <dbReference type="ChEBI" id="CHEBI:15378"/>
        <dbReference type="ChEBI" id="CHEBI:57856"/>
        <dbReference type="ChEBI" id="CHEBI:59789"/>
        <dbReference type="ChEBI" id="CHEBI:74495"/>
        <dbReference type="ChEBI" id="CHEBI:82748"/>
        <dbReference type="EC" id="2.1.1.198"/>
    </reaction>
</comment>
<feature type="domain" description="RsmI HTH" evidence="8">
    <location>
        <begin position="232"/>
        <end position="276"/>
    </location>
</feature>
<dbReference type="FunFam" id="3.40.1010.10:FF:000007">
    <property type="entry name" value="Ribosomal RNA small subunit methyltransferase I"/>
    <property type="match status" value="1"/>
</dbReference>
<dbReference type="Pfam" id="PF23016">
    <property type="entry name" value="RsmI_C"/>
    <property type="match status" value="1"/>
</dbReference>
<dbReference type="Pfam" id="PF00590">
    <property type="entry name" value="TP_methylase"/>
    <property type="match status" value="1"/>
</dbReference>
<feature type="domain" description="Tetrapyrrole methylase" evidence="7">
    <location>
        <begin position="7"/>
        <end position="205"/>
    </location>
</feature>
<dbReference type="InterPro" id="IPR018063">
    <property type="entry name" value="SAM_MeTrfase_RsmI_CS"/>
</dbReference>
<evidence type="ECO:0000313" key="10">
    <source>
        <dbReference type="Proteomes" id="UP000198346"/>
    </source>
</evidence>
<evidence type="ECO:0000256" key="6">
    <source>
        <dbReference type="HAMAP-Rule" id="MF_01877"/>
    </source>
</evidence>
<keyword evidence="3 6" id="KW-0489">Methyltransferase</keyword>
<dbReference type="Proteomes" id="UP000198346">
    <property type="component" value="Unassembled WGS sequence"/>
</dbReference>
<evidence type="ECO:0000256" key="4">
    <source>
        <dbReference type="ARBA" id="ARBA00022679"/>
    </source>
</evidence>
<reference evidence="9 10" key="1">
    <citation type="submission" date="2017-07" db="EMBL/GenBank/DDBJ databases">
        <authorList>
            <person name="Sun Z.S."/>
            <person name="Albrecht U."/>
            <person name="Echele G."/>
            <person name="Lee C.C."/>
        </authorList>
    </citation>
    <scope>NUCLEOTIDE SEQUENCE [LARGE SCALE GENOMIC DNA]</scope>
    <source>
        <strain evidence="9 10">CGMCC 1.12710</strain>
    </source>
</reference>
<evidence type="ECO:0000256" key="3">
    <source>
        <dbReference type="ARBA" id="ARBA00022603"/>
    </source>
</evidence>
<accession>A0A239PJJ8</accession>
<dbReference type="InterPro" id="IPR000878">
    <property type="entry name" value="4pyrrol_Mease"/>
</dbReference>
<keyword evidence="10" id="KW-1185">Reference proteome</keyword>
<evidence type="ECO:0000313" key="9">
    <source>
        <dbReference type="EMBL" id="SNT67972.1"/>
    </source>
</evidence>
<dbReference type="AlphaFoldDB" id="A0A239PJJ8"/>
<comment type="subcellular location">
    <subcellularLocation>
        <location evidence="6">Cytoplasm</location>
    </subcellularLocation>
</comment>
<dbReference type="PIRSF" id="PIRSF005917">
    <property type="entry name" value="MTase_YraL"/>
    <property type="match status" value="1"/>
</dbReference>
<dbReference type="OrthoDB" id="9809084at2"/>
<protein>
    <recommendedName>
        <fullName evidence="6">Ribosomal RNA small subunit methyltransferase I</fullName>
        <ecNumber evidence="6">2.1.1.198</ecNumber>
    </recommendedName>
    <alternativeName>
        <fullName evidence="6">16S rRNA 2'-O-ribose C1402 methyltransferase</fullName>
    </alternativeName>
    <alternativeName>
        <fullName evidence="6">rRNA (cytidine-2'-O-)-methyltransferase RsmI</fullName>
    </alternativeName>
</protein>
<name>A0A239PJJ8_9PROT</name>